<dbReference type="KEGG" id="lfv:LF543_00920"/>
<gene>
    <name evidence="1" type="ORF">LF543_00920</name>
</gene>
<organism evidence="1 2">
    <name type="scientific">Fructilactobacillus fructivorans</name>
    <dbReference type="NCBI Taxonomy" id="1614"/>
    <lineage>
        <taxon>Bacteria</taxon>
        <taxon>Bacillati</taxon>
        <taxon>Bacillota</taxon>
        <taxon>Bacilli</taxon>
        <taxon>Lactobacillales</taxon>
        <taxon>Lactobacillaceae</taxon>
        <taxon>Fructilactobacillus</taxon>
    </lineage>
</organism>
<dbReference type="RefSeq" id="WP_010022446.1">
    <property type="nucleotide sequence ID" value="NZ_AZDS01000002.1"/>
</dbReference>
<dbReference type="AlphaFoldDB" id="A0AAE6P0C9"/>
<accession>A0AAE6P0C9</accession>
<dbReference type="Proteomes" id="UP000327194">
    <property type="component" value="Chromosome"/>
</dbReference>
<protein>
    <submittedName>
        <fullName evidence="1">Uncharacterized protein</fullName>
    </submittedName>
</protein>
<dbReference type="InterPro" id="IPR029063">
    <property type="entry name" value="SAM-dependent_MTases_sf"/>
</dbReference>
<name>A0AAE6P0C9_9LACO</name>
<evidence type="ECO:0000313" key="2">
    <source>
        <dbReference type="Proteomes" id="UP000327194"/>
    </source>
</evidence>
<proteinExistence type="predicted"/>
<evidence type="ECO:0000313" key="1">
    <source>
        <dbReference type="EMBL" id="QFX92228.1"/>
    </source>
</evidence>
<sequence>MSKGNKRITQRDVRLLDETLKNKENEKDVENAWRTIFRKYFVENNDKESSPEMNSPYNVDGLITTHELIPTKLLMEFKDGTDLNKDYDRSRIMAQCIHYMHIFKEQGESLPNVIVGADENQAFVLYAPNFYHYVDDNKYNWDTRPSDAYRNDTKLMDDLTKDPNMKVWTYDFLEKGITLKQEYLNIKNMFDEIDSYTKLQGDNFKVSVTDKNINGLFLQFEKIVLKNSTKVNPVDAVNAFMKLLLVEDQDEYYQNPGNHNKLHLPNDKSIDINGSEFQIFFKRYDRNFSPNEKDRLKDMVDRLIKDDERRKSGDFWTPTIWADQADKVLQKSFGNNYKNEALIWDCAAGDKNLTRDFSYDMLFSSTIHQGEVNLSSHRNPEAISFRYDFLNDDVDKNPTDNPDPSNWKMPNRLYNNLIDASRTGKNVIFYTNPPFATENSNKRTNGKSKSSNSKNNKIVSFMKEHNLGGAATQQLFSQFLGRILKLIDDFDLKRAGIGFFMPATFFTGGKGWHLFNKKFFEEFKVDRGIVFKSDEFSDTSGNWPIVFVTLKLQKNNIEIQDMTNNFKVEETNYDDKSGTYNVINKDNLKKTMRMVFPPDLLENSWASFDNSLSNFVSNYPSLTSAMKITSGKSSGKLKQNSLGYLQFKGSRISENRSGVWLASSLISNGHGFNVIEENFDKTIVMFSARRAIDRNWLNDRDNYQIPNVEKNGYQEFVNDSLVFSLFDSQSKQAAYRNGGFSNLKNFQCKWANQWFWVDINTVKEEANRQNQDVIFNDVNGDKNRFVTTQLKKRELSPTARKVLDQATNVWRKSLRLRTLALSADDSMSYDAWDAGWFQIKQLIKNYGGPGIVFRFKEFRHFI</sequence>
<reference evidence="1 2" key="1">
    <citation type="submission" date="2019-10" db="EMBL/GenBank/DDBJ databases">
        <title>Genome sequencing of Lactobacillus fructivorans.</title>
        <authorList>
            <person name="Kim K."/>
        </authorList>
    </citation>
    <scope>NUCLEOTIDE SEQUENCE [LARGE SCALE GENOMIC DNA]</scope>
    <source>
        <strain evidence="1 2">LF543</strain>
    </source>
</reference>
<dbReference type="Gene3D" id="3.40.50.150">
    <property type="entry name" value="Vaccinia Virus protein VP39"/>
    <property type="match status" value="1"/>
</dbReference>
<dbReference type="EMBL" id="CP045562">
    <property type="protein sequence ID" value="QFX92228.1"/>
    <property type="molecule type" value="Genomic_DNA"/>
</dbReference>